<comment type="caution">
    <text evidence="2">The sequence shown here is derived from an EMBL/GenBank/DDBJ whole genome shotgun (WGS) entry which is preliminary data.</text>
</comment>
<evidence type="ECO:0000256" key="1">
    <source>
        <dbReference type="SAM" id="MobiDB-lite"/>
    </source>
</evidence>
<feature type="region of interest" description="Disordered" evidence="1">
    <location>
        <begin position="903"/>
        <end position="925"/>
    </location>
</feature>
<sequence length="966" mass="108382">MPSPQLSSSSASDSEISTWSGSSIGDSSTTWSSSGSSPTKSSNDSELIAENASKTALGNIRYEVEKSPDLLIVEVQVVSTGSTANVDEEAGAVRSSRLRRLALREFSNSGIAQYTKTAIHRFAKQANLKKSQQVALHLHSLKDEVSNLDGTKMFSTPDTVVEGNIFNALVMSVKNGREAQDIVKNLFNETKRTLSVKKTFNKKENKPDESLTCLMTHAKLITRIRSPEAYSKYIRMLSFHMLHASENAYVAGDSIITLPNISDERRKGRFEVGVRAKIDFSGQFVLTLYFDLIYVFAEERNARTLIDSQFLTNPSSVKEFLRGLYVRYDSKQGSAQSTDEKNYTYIRDVKSSTEIGSLPIGEEEKLVTIRQYYRNNDIKIIDDGGPILFADVGRNKPFWVALDLIWIQPNQAVPRSGHLTPALQRFRESFDAKPIISQHGDVLLNDLKPLDFTMKRPPTAQGDERIVLYTPISSVQEVPAQSKVVPKKEYNAQTSSKKSTIGVIYVGQDCETPGTHESMKRIQSALKNQNIVPSTDVKIVPAASVQEIMRQQKHDNSILMEPLETCDVLIGIISQEDVHDNKYKKIAAEIHRLGERKIGAITVCTKRDTVWDFFWPSTRDVFPTSILRKIKFMRGENILSNFPVQNINKDAFSQGLIVIGAYITHSASPATENSPSVSALVVSRYNECPTHFTGSSRVELPKYMVEETRGWSVEDSEGPDSAKSPEITELRSRLKGHFAAWKAQNCTEQRALLPRVVFYRSVNPHEDSTETSSRSNREVHDIISAYQDAFVTNENIQLTYVTASKNMHLEDASIFTLGHADNDTEFQTVDPRAKFQYRVHEVNRSSESSIKDIRELTIKLNNSAQLDGLPSLALPLHYASQLSRHVVNYYDFISRRDSNNVPSIARETASGQPYAPKEKSEPVGDTMRNFVESTLQKDHEGNKIRADGKEATHPWKSKLDDTMFYI</sequence>
<gene>
    <name evidence="2" type="ORF">PDIGIT_LOCUS8881</name>
</gene>
<evidence type="ECO:0008006" key="4">
    <source>
        <dbReference type="Google" id="ProtNLM"/>
    </source>
</evidence>
<keyword evidence="3" id="KW-1185">Reference proteome</keyword>
<organism evidence="2 3">
    <name type="scientific">Periconia digitata</name>
    <dbReference type="NCBI Taxonomy" id="1303443"/>
    <lineage>
        <taxon>Eukaryota</taxon>
        <taxon>Fungi</taxon>
        <taxon>Dikarya</taxon>
        <taxon>Ascomycota</taxon>
        <taxon>Pezizomycotina</taxon>
        <taxon>Dothideomycetes</taxon>
        <taxon>Pleosporomycetidae</taxon>
        <taxon>Pleosporales</taxon>
        <taxon>Massarineae</taxon>
        <taxon>Periconiaceae</taxon>
        <taxon>Periconia</taxon>
    </lineage>
</organism>
<reference evidence="2" key="1">
    <citation type="submission" date="2023-01" db="EMBL/GenBank/DDBJ databases">
        <authorList>
            <person name="Van Ghelder C."/>
            <person name="Rancurel C."/>
        </authorList>
    </citation>
    <scope>NUCLEOTIDE SEQUENCE</scope>
    <source>
        <strain evidence="2">CNCM I-4278</strain>
    </source>
</reference>
<dbReference type="OrthoDB" id="3800893at2759"/>
<feature type="region of interest" description="Disordered" evidence="1">
    <location>
        <begin position="1"/>
        <end position="46"/>
    </location>
</feature>
<dbReference type="GO" id="GO:0003676">
    <property type="term" value="F:nucleic acid binding"/>
    <property type="evidence" value="ECO:0007669"/>
    <property type="project" value="InterPro"/>
</dbReference>
<protein>
    <recommendedName>
        <fullName evidence="4">Piwi domain-containing protein</fullName>
    </recommendedName>
</protein>
<dbReference type="AlphaFoldDB" id="A0A9W4XSC9"/>
<dbReference type="Gene3D" id="3.30.420.10">
    <property type="entry name" value="Ribonuclease H-like superfamily/Ribonuclease H"/>
    <property type="match status" value="1"/>
</dbReference>
<accession>A0A9W4XSC9</accession>
<dbReference type="Proteomes" id="UP001152607">
    <property type="component" value="Unassembled WGS sequence"/>
</dbReference>
<name>A0A9W4XSC9_9PLEO</name>
<evidence type="ECO:0000313" key="2">
    <source>
        <dbReference type="EMBL" id="CAI6335796.1"/>
    </source>
</evidence>
<feature type="compositionally biased region" description="Low complexity" evidence="1">
    <location>
        <begin position="1"/>
        <end position="45"/>
    </location>
</feature>
<proteinExistence type="predicted"/>
<dbReference type="InterPro" id="IPR036397">
    <property type="entry name" value="RNaseH_sf"/>
</dbReference>
<dbReference type="EMBL" id="CAOQHR010000006">
    <property type="protein sequence ID" value="CAI6335796.1"/>
    <property type="molecule type" value="Genomic_DNA"/>
</dbReference>
<evidence type="ECO:0000313" key="3">
    <source>
        <dbReference type="Proteomes" id="UP001152607"/>
    </source>
</evidence>